<evidence type="ECO:0000256" key="2">
    <source>
        <dbReference type="ARBA" id="ARBA00011915"/>
    </source>
</evidence>
<dbReference type="CDD" id="cd06558">
    <property type="entry name" value="crotonase-like"/>
    <property type="match status" value="1"/>
</dbReference>
<evidence type="ECO:0000256" key="1">
    <source>
        <dbReference type="ARBA" id="ARBA00001709"/>
    </source>
</evidence>
<proteinExistence type="predicted"/>
<dbReference type="InterPro" id="IPR045004">
    <property type="entry name" value="ECH_dom"/>
</dbReference>
<dbReference type="GO" id="GO:0005829">
    <property type="term" value="C:cytosol"/>
    <property type="evidence" value="ECO:0007669"/>
    <property type="project" value="TreeGrafter"/>
</dbReference>
<dbReference type="EC" id="3.1.2.4" evidence="2"/>
<organism evidence="5 6">
    <name type="scientific">Mycolicibacterium anyangense</name>
    <dbReference type="NCBI Taxonomy" id="1431246"/>
    <lineage>
        <taxon>Bacteria</taxon>
        <taxon>Bacillati</taxon>
        <taxon>Actinomycetota</taxon>
        <taxon>Actinomycetes</taxon>
        <taxon>Mycobacteriales</taxon>
        <taxon>Mycobacteriaceae</taxon>
        <taxon>Mycolicibacterium</taxon>
    </lineage>
</organism>
<evidence type="ECO:0000259" key="4">
    <source>
        <dbReference type="Pfam" id="PF16113"/>
    </source>
</evidence>
<dbReference type="EMBL" id="AP022620">
    <property type="protein sequence ID" value="BBZ77399.1"/>
    <property type="molecule type" value="Genomic_DNA"/>
</dbReference>
<keyword evidence="6" id="KW-1185">Reference proteome</keyword>
<evidence type="ECO:0000313" key="6">
    <source>
        <dbReference type="Proteomes" id="UP000467249"/>
    </source>
</evidence>
<protein>
    <recommendedName>
        <fullName evidence="2">3-hydroxyisobutyryl-CoA hydrolase</fullName>
        <ecNumber evidence="2">3.1.2.4</ecNumber>
    </recommendedName>
</protein>
<dbReference type="Pfam" id="PF16113">
    <property type="entry name" value="ECH_2"/>
    <property type="match status" value="1"/>
</dbReference>
<dbReference type="GO" id="GO:0006574">
    <property type="term" value="P:L-valine catabolic process"/>
    <property type="evidence" value="ECO:0007669"/>
    <property type="project" value="TreeGrafter"/>
</dbReference>
<dbReference type="GO" id="GO:0003860">
    <property type="term" value="F:3-hydroxyisobutyryl-CoA hydrolase activity"/>
    <property type="evidence" value="ECO:0007669"/>
    <property type="project" value="UniProtKB-EC"/>
</dbReference>
<dbReference type="AlphaFoldDB" id="A0A6N4W8P0"/>
<dbReference type="InterPro" id="IPR029045">
    <property type="entry name" value="ClpP/crotonase-like_dom_sf"/>
</dbReference>
<reference evidence="5 6" key="1">
    <citation type="journal article" date="2019" name="Emerg. Microbes Infect.">
        <title>Comprehensive subspecies identification of 175 nontuberculous mycobacteria species based on 7547 genomic profiles.</title>
        <authorList>
            <person name="Matsumoto Y."/>
            <person name="Kinjo T."/>
            <person name="Motooka D."/>
            <person name="Nabeya D."/>
            <person name="Jung N."/>
            <person name="Uechi K."/>
            <person name="Horii T."/>
            <person name="Iida T."/>
            <person name="Fujita J."/>
            <person name="Nakamura S."/>
        </authorList>
    </citation>
    <scope>NUCLEOTIDE SEQUENCE [LARGE SCALE GENOMIC DNA]</scope>
    <source>
        <strain evidence="5 6">JCM 30275</strain>
    </source>
</reference>
<dbReference type="SUPFAM" id="SSF52096">
    <property type="entry name" value="ClpP/crotonase"/>
    <property type="match status" value="1"/>
</dbReference>
<evidence type="ECO:0000313" key="5">
    <source>
        <dbReference type="EMBL" id="BBZ77399.1"/>
    </source>
</evidence>
<dbReference type="PANTHER" id="PTHR43176">
    <property type="entry name" value="3-HYDROXYISOBUTYRYL-COA HYDROLASE-RELATED"/>
    <property type="match status" value="1"/>
</dbReference>
<feature type="domain" description="Enoyl-CoA hydratase/isomerase" evidence="4">
    <location>
        <begin position="16"/>
        <end position="336"/>
    </location>
</feature>
<name>A0A6N4W8P0_9MYCO</name>
<dbReference type="Proteomes" id="UP000467249">
    <property type="component" value="Chromosome"/>
</dbReference>
<dbReference type="PANTHER" id="PTHR43176:SF3">
    <property type="entry name" value="3-HYDROXYISOBUTYRYL-COA HYDROLASE, MITOCHONDRIAL"/>
    <property type="match status" value="1"/>
</dbReference>
<keyword evidence="3 5" id="KW-0378">Hydrolase</keyword>
<evidence type="ECO:0000256" key="3">
    <source>
        <dbReference type="ARBA" id="ARBA00022801"/>
    </source>
</evidence>
<dbReference type="NCBIfam" id="NF004127">
    <property type="entry name" value="PRK05617.1"/>
    <property type="match status" value="1"/>
</dbReference>
<dbReference type="KEGG" id="many:MANY_27360"/>
<accession>A0A6N4W8P0</accession>
<dbReference type="Gene3D" id="3.90.226.10">
    <property type="entry name" value="2-enoyl-CoA Hydratase, Chain A, domain 1"/>
    <property type="match status" value="1"/>
</dbReference>
<dbReference type="RefSeq" id="WP_163804722.1">
    <property type="nucleotide sequence ID" value="NZ_AP022620.1"/>
</dbReference>
<comment type="catalytic activity">
    <reaction evidence="1">
        <text>3-hydroxy-2-methylpropanoyl-CoA + H2O = 3-hydroxy-2-methylpropanoate + CoA + H(+)</text>
        <dbReference type="Rhea" id="RHEA:20888"/>
        <dbReference type="ChEBI" id="CHEBI:11805"/>
        <dbReference type="ChEBI" id="CHEBI:15377"/>
        <dbReference type="ChEBI" id="CHEBI:15378"/>
        <dbReference type="ChEBI" id="CHEBI:57287"/>
        <dbReference type="ChEBI" id="CHEBI:57340"/>
        <dbReference type="EC" id="3.1.2.4"/>
    </reaction>
</comment>
<gene>
    <name evidence="5" type="ORF">MANY_27360</name>
</gene>
<sequence length="348" mass="36691">MTADSDDILTRVDGHVGRVTLNRPKAINSLTHHMVTVLDRVLTEWAGDPAITAVVLDGAGERGLCAGGDVVAVYESAKAGGEDVRRFWWDEYRLNARIGRYPKPYVAIMDGIVMGGGVGVSAHGNVRVVTDRSKIGMPEVGIGLIPDVGGTYILSRAPGLLGLHAALSGAPFTGADAIALGFADRYVPHEKLAAFTAAVGGAGTEAAIESFATEPPPSHLLAQRHWVDECYAAPTLAGILDALRGHGDPAANEAADLIASRSPIAASVTLEAIRRAGDLPTLEDVLVQEYRVSCAASRSHDLVEGIRAQIIDKDRNPTWSPSSLAAVTEEDVQGYFAPADPDLTFEED</sequence>
<dbReference type="InterPro" id="IPR032259">
    <property type="entry name" value="HIBYL-CoA-H"/>
</dbReference>